<evidence type="ECO:0000256" key="4">
    <source>
        <dbReference type="ARBA" id="ARBA00022801"/>
    </source>
</evidence>
<dbReference type="AlphaFoldDB" id="V3ZXW5"/>
<dbReference type="CDD" id="cd04280">
    <property type="entry name" value="ZnMc_astacin_like"/>
    <property type="match status" value="1"/>
</dbReference>
<keyword evidence="3" id="KW-0732">Signal</keyword>
<dbReference type="GeneID" id="20230083"/>
<keyword evidence="1 10" id="KW-0645">Protease</keyword>
<keyword evidence="4 10" id="KW-0378">Hydrolase</keyword>
<keyword evidence="14" id="KW-1185">Reference proteome</keyword>
<keyword evidence="7" id="KW-0865">Zymogen</keyword>
<feature type="binding site" evidence="10">
    <location>
        <position position="102"/>
    </location>
    <ligand>
        <name>Zn(2+)</name>
        <dbReference type="ChEBI" id="CHEBI:29105"/>
        <note>catalytic</note>
    </ligand>
</feature>
<evidence type="ECO:0000256" key="7">
    <source>
        <dbReference type="ARBA" id="ARBA00023145"/>
    </source>
</evidence>
<organism evidence="13 14">
    <name type="scientific">Lottia gigantea</name>
    <name type="common">Giant owl limpet</name>
    <dbReference type="NCBI Taxonomy" id="225164"/>
    <lineage>
        <taxon>Eukaryota</taxon>
        <taxon>Metazoa</taxon>
        <taxon>Spiralia</taxon>
        <taxon>Lophotrochozoa</taxon>
        <taxon>Mollusca</taxon>
        <taxon>Gastropoda</taxon>
        <taxon>Patellogastropoda</taxon>
        <taxon>Lottioidea</taxon>
        <taxon>Lottiidae</taxon>
        <taxon>Lottia</taxon>
    </lineage>
</organism>
<dbReference type="KEGG" id="lgi:LOTGIDRAFT_106252"/>
<reference evidence="13 14" key="1">
    <citation type="journal article" date="2013" name="Nature">
        <title>Insights into bilaterian evolution from three spiralian genomes.</title>
        <authorList>
            <person name="Simakov O."/>
            <person name="Marletaz F."/>
            <person name="Cho S.J."/>
            <person name="Edsinger-Gonzales E."/>
            <person name="Havlak P."/>
            <person name="Hellsten U."/>
            <person name="Kuo D.H."/>
            <person name="Larsson T."/>
            <person name="Lv J."/>
            <person name="Arendt D."/>
            <person name="Savage R."/>
            <person name="Osoegawa K."/>
            <person name="de Jong P."/>
            <person name="Grimwood J."/>
            <person name="Chapman J.A."/>
            <person name="Shapiro H."/>
            <person name="Aerts A."/>
            <person name="Otillar R.P."/>
            <person name="Terry A.Y."/>
            <person name="Boore J.L."/>
            <person name="Grigoriev I.V."/>
            <person name="Lindberg D.R."/>
            <person name="Seaver E.C."/>
            <person name="Weisblat D.A."/>
            <person name="Putnam N.H."/>
            <person name="Rokhsar D.S."/>
        </authorList>
    </citation>
    <scope>NUCLEOTIDE SEQUENCE [LARGE SCALE GENOMIC DNA]</scope>
</reference>
<dbReference type="FunFam" id="3.40.390.10:FF:000015">
    <property type="entry name" value="Meprin A subunit"/>
    <property type="match status" value="1"/>
</dbReference>
<feature type="binding site" evidence="10">
    <location>
        <position position="96"/>
    </location>
    <ligand>
        <name>Zn(2+)</name>
        <dbReference type="ChEBI" id="CHEBI:29105"/>
        <note>catalytic</note>
    </ligand>
</feature>
<evidence type="ECO:0000256" key="8">
    <source>
        <dbReference type="ARBA" id="ARBA00023157"/>
    </source>
</evidence>
<dbReference type="EC" id="3.4.24.-" evidence="11"/>
<keyword evidence="2 10" id="KW-0479">Metal-binding</keyword>
<dbReference type="Gene3D" id="3.40.390.10">
    <property type="entry name" value="Collagenase (Catalytic Domain)"/>
    <property type="match status" value="1"/>
</dbReference>
<dbReference type="PROSITE" id="PS51864">
    <property type="entry name" value="ASTACIN"/>
    <property type="match status" value="1"/>
</dbReference>
<evidence type="ECO:0000256" key="3">
    <source>
        <dbReference type="ARBA" id="ARBA00022729"/>
    </source>
</evidence>
<evidence type="ECO:0000313" key="13">
    <source>
        <dbReference type="EMBL" id="ESO89257.1"/>
    </source>
</evidence>
<gene>
    <name evidence="13" type="ORF">LOTGIDRAFT_106252</name>
</gene>
<dbReference type="Pfam" id="PF01400">
    <property type="entry name" value="Astacin"/>
    <property type="match status" value="1"/>
</dbReference>
<dbReference type="GO" id="GO:0008270">
    <property type="term" value="F:zinc ion binding"/>
    <property type="evidence" value="ECO:0007669"/>
    <property type="project" value="UniProtKB-UniRule"/>
</dbReference>
<dbReference type="InterPro" id="IPR006026">
    <property type="entry name" value="Peptidase_Metallo"/>
</dbReference>
<feature type="non-terminal residue" evidence="13">
    <location>
        <position position="1"/>
    </location>
</feature>
<proteinExistence type="predicted"/>
<dbReference type="SMART" id="SM00235">
    <property type="entry name" value="ZnMc"/>
    <property type="match status" value="1"/>
</dbReference>
<dbReference type="OrthoDB" id="291007at2759"/>
<feature type="binding site" evidence="10">
    <location>
        <position position="92"/>
    </location>
    <ligand>
        <name>Zn(2+)</name>
        <dbReference type="ChEBI" id="CHEBI:29105"/>
        <note>catalytic</note>
    </ligand>
</feature>
<dbReference type="EMBL" id="KB202619">
    <property type="protein sequence ID" value="ESO89257.1"/>
    <property type="molecule type" value="Genomic_DNA"/>
</dbReference>
<evidence type="ECO:0000256" key="5">
    <source>
        <dbReference type="ARBA" id="ARBA00022833"/>
    </source>
</evidence>
<dbReference type="SUPFAM" id="SSF55486">
    <property type="entry name" value="Metalloproteases ('zincins'), catalytic domain"/>
    <property type="match status" value="1"/>
</dbReference>
<dbReference type="Proteomes" id="UP000030746">
    <property type="component" value="Unassembled WGS sequence"/>
</dbReference>
<evidence type="ECO:0000256" key="9">
    <source>
        <dbReference type="ARBA" id="ARBA00023180"/>
    </source>
</evidence>
<feature type="active site" evidence="10">
    <location>
        <position position="93"/>
    </location>
</feature>
<evidence type="ECO:0000256" key="2">
    <source>
        <dbReference type="ARBA" id="ARBA00022723"/>
    </source>
</evidence>
<evidence type="ECO:0000313" key="14">
    <source>
        <dbReference type="Proteomes" id="UP000030746"/>
    </source>
</evidence>
<evidence type="ECO:0000256" key="10">
    <source>
        <dbReference type="PROSITE-ProRule" id="PRU01211"/>
    </source>
</evidence>
<dbReference type="PANTHER" id="PTHR10127:SF780">
    <property type="entry name" value="METALLOENDOPEPTIDASE"/>
    <property type="match status" value="1"/>
</dbReference>
<dbReference type="InterPro" id="IPR034035">
    <property type="entry name" value="Astacin-like_dom"/>
</dbReference>
<keyword evidence="8" id="KW-1015">Disulfide bond</keyword>
<protein>
    <recommendedName>
        <fullName evidence="11">Metalloendopeptidase</fullName>
        <ecNumber evidence="11">3.4.24.-</ecNumber>
    </recommendedName>
</protein>
<dbReference type="PRINTS" id="PR00480">
    <property type="entry name" value="ASTACIN"/>
</dbReference>
<evidence type="ECO:0000256" key="11">
    <source>
        <dbReference type="RuleBase" id="RU361183"/>
    </source>
</evidence>
<accession>V3ZXW5</accession>
<sequence length="199" mass="23336">RNAVRDIHSTWLNRTVPYEIDNTYDHVQRMEMKLAMDEFQNKTCVRFVPRTDEPDYIRIRSDTGCFSPVGRRGGQQLVSIGPGCDSKGTIMHELMHTLGFWHEHSRPDRDTYITIIWDNIPQIHETNFRKYTVEDIDTLGAAYDYGSIMHYKNNTFATDRSKPTIKNKYPLSEGVEMGQRIRLSEIDIDKVKRLYRCSK</sequence>
<dbReference type="GO" id="GO:0006508">
    <property type="term" value="P:proteolysis"/>
    <property type="evidence" value="ECO:0007669"/>
    <property type="project" value="UniProtKB-KW"/>
</dbReference>
<dbReference type="STRING" id="225164.V3ZXW5"/>
<evidence type="ECO:0000259" key="12">
    <source>
        <dbReference type="PROSITE" id="PS51864"/>
    </source>
</evidence>
<name>V3ZXW5_LOTGI</name>
<dbReference type="InterPro" id="IPR001506">
    <property type="entry name" value="Peptidase_M12A"/>
</dbReference>
<dbReference type="InterPro" id="IPR024079">
    <property type="entry name" value="MetalloPept_cat_dom_sf"/>
</dbReference>
<dbReference type="RefSeq" id="XP_009060289.1">
    <property type="nucleotide sequence ID" value="XM_009062041.1"/>
</dbReference>
<dbReference type="CTD" id="20230083"/>
<evidence type="ECO:0000256" key="6">
    <source>
        <dbReference type="ARBA" id="ARBA00023049"/>
    </source>
</evidence>
<keyword evidence="6 10" id="KW-0482">Metalloprotease</keyword>
<keyword evidence="5 10" id="KW-0862">Zinc</keyword>
<dbReference type="OMA" id="NLQSPNC"/>
<keyword evidence="9" id="KW-0325">Glycoprotein</keyword>
<comment type="cofactor">
    <cofactor evidence="10 11">
        <name>Zn(2+)</name>
        <dbReference type="ChEBI" id="CHEBI:29105"/>
    </cofactor>
    <text evidence="10 11">Binds 1 zinc ion per subunit.</text>
</comment>
<feature type="domain" description="Peptidase M12A" evidence="12">
    <location>
        <begin position="2"/>
        <end position="198"/>
    </location>
</feature>
<dbReference type="GO" id="GO:0004222">
    <property type="term" value="F:metalloendopeptidase activity"/>
    <property type="evidence" value="ECO:0007669"/>
    <property type="project" value="UniProtKB-UniRule"/>
</dbReference>
<evidence type="ECO:0000256" key="1">
    <source>
        <dbReference type="ARBA" id="ARBA00022670"/>
    </source>
</evidence>
<dbReference type="PANTHER" id="PTHR10127">
    <property type="entry name" value="DISCOIDIN, CUB, EGF, LAMININ , AND ZINC METALLOPROTEASE DOMAIN CONTAINING"/>
    <property type="match status" value="1"/>
</dbReference>
<dbReference type="HOGENOM" id="CLU_017286_4_0_1"/>
<comment type="caution">
    <text evidence="10">Lacks conserved residue(s) required for the propagation of feature annotation.</text>
</comment>